<evidence type="ECO:0000313" key="3">
    <source>
        <dbReference type="Proteomes" id="UP000266841"/>
    </source>
</evidence>
<feature type="region of interest" description="Disordered" evidence="1">
    <location>
        <begin position="1"/>
        <end position="30"/>
    </location>
</feature>
<evidence type="ECO:0000256" key="1">
    <source>
        <dbReference type="SAM" id="MobiDB-lite"/>
    </source>
</evidence>
<sequence>MAERADSAPRTSRDGSEAWTMRRKDPEKRAEGAGDQWRLFVALIQLIWRTGGSCSRCSGRSLWSFPKVLRGATTATVLQAGELGCLNLSEPGRSQAGPATRNLMQRPLYGIFIDLLKAYDAMNGDRCMEIMEGYGVGPNI</sequence>
<organism evidence="2 3">
    <name type="scientific">Thalassiosira oceanica</name>
    <name type="common">Marine diatom</name>
    <dbReference type="NCBI Taxonomy" id="159749"/>
    <lineage>
        <taxon>Eukaryota</taxon>
        <taxon>Sar</taxon>
        <taxon>Stramenopiles</taxon>
        <taxon>Ochrophyta</taxon>
        <taxon>Bacillariophyta</taxon>
        <taxon>Coscinodiscophyceae</taxon>
        <taxon>Thalassiosirophycidae</taxon>
        <taxon>Thalassiosirales</taxon>
        <taxon>Thalassiosiraceae</taxon>
        <taxon>Thalassiosira</taxon>
    </lineage>
</organism>
<evidence type="ECO:0008006" key="4">
    <source>
        <dbReference type="Google" id="ProtNLM"/>
    </source>
</evidence>
<name>K0S0X1_THAOC</name>
<dbReference type="AlphaFoldDB" id="K0S0X1"/>
<reference evidence="2 3" key="1">
    <citation type="journal article" date="2012" name="Genome Biol.">
        <title>Genome and low-iron response of an oceanic diatom adapted to chronic iron limitation.</title>
        <authorList>
            <person name="Lommer M."/>
            <person name="Specht M."/>
            <person name="Roy A.S."/>
            <person name="Kraemer L."/>
            <person name="Andreson R."/>
            <person name="Gutowska M.A."/>
            <person name="Wolf J."/>
            <person name="Bergner S.V."/>
            <person name="Schilhabel M.B."/>
            <person name="Klostermeier U.C."/>
            <person name="Beiko R.G."/>
            <person name="Rosenstiel P."/>
            <person name="Hippler M."/>
            <person name="Laroche J."/>
        </authorList>
    </citation>
    <scope>NUCLEOTIDE SEQUENCE [LARGE SCALE GENOMIC DNA]</scope>
    <source>
        <strain evidence="2 3">CCMP1005</strain>
    </source>
</reference>
<accession>K0S0X1</accession>
<dbReference type="OrthoDB" id="167820at2759"/>
<dbReference type="EMBL" id="AGNL01039620">
    <property type="protein sequence ID" value="EJK52542.1"/>
    <property type="molecule type" value="Genomic_DNA"/>
</dbReference>
<comment type="caution">
    <text evidence="2">The sequence shown here is derived from an EMBL/GenBank/DDBJ whole genome shotgun (WGS) entry which is preliminary data.</text>
</comment>
<protein>
    <recommendedName>
        <fullName evidence="4">Reverse transcriptase domain-containing protein</fullName>
    </recommendedName>
</protein>
<evidence type="ECO:0000313" key="2">
    <source>
        <dbReference type="EMBL" id="EJK52542.1"/>
    </source>
</evidence>
<proteinExistence type="predicted"/>
<gene>
    <name evidence="2" type="ORF">THAOC_28164</name>
</gene>
<dbReference type="Proteomes" id="UP000266841">
    <property type="component" value="Unassembled WGS sequence"/>
</dbReference>
<keyword evidence="3" id="KW-1185">Reference proteome</keyword>